<dbReference type="Proteomes" id="UP001162480">
    <property type="component" value="Chromosome 3"/>
</dbReference>
<proteinExistence type="predicted"/>
<evidence type="ECO:0000256" key="2">
    <source>
        <dbReference type="ARBA" id="ARBA00023242"/>
    </source>
</evidence>
<name>A0AA36EZP7_OCTVU</name>
<keyword evidence="5" id="KW-1185">Reference proteome</keyword>
<gene>
    <name evidence="4" type="ORF">OCTVUL_1B025697</name>
</gene>
<dbReference type="EMBL" id="OX597816">
    <property type="protein sequence ID" value="CAI9719077.1"/>
    <property type="molecule type" value="Genomic_DNA"/>
</dbReference>
<dbReference type="AlphaFoldDB" id="A0AA36EZP7"/>
<keyword evidence="2" id="KW-0539">Nucleus</keyword>
<evidence type="ECO:0000313" key="5">
    <source>
        <dbReference type="Proteomes" id="UP001162480"/>
    </source>
</evidence>
<dbReference type="InterPro" id="IPR051767">
    <property type="entry name" value="Nucleoporin_NUP42"/>
</dbReference>
<feature type="region of interest" description="Disordered" evidence="3">
    <location>
        <begin position="42"/>
        <end position="78"/>
    </location>
</feature>
<dbReference type="PANTHER" id="PTHR46527:SF1">
    <property type="entry name" value="NUCLEOPORIN NUP42"/>
    <property type="match status" value="1"/>
</dbReference>
<dbReference type="PANTHER" id="PTHR46527">
    <property type="entry name" value="NUCLEOPORIN-LIKE PROTEIN 2"/>
    <property type="match status" value="1"/>
</dbReference>
<dbReference type="GO" id="GO:0005634">
    <property type="term" value="C:nucleus"/>
    <property type="evidence" value="ECO:0007669"/>
    <property type="project" value="UniProtKB-SubCell"/>
</dbReference>
<evidence type="ECO:0000256" key="1">
    <source>
        <dbReference type="ARBA" id="ARBA00004123"/>
    </source>
</evidence>
<reference evidence="4" key="1">
    <citation type="submission" date="2023-08" db="EMBL/GenBank/DDBJ databases">
        <authorList>
            <person name="Alioto T."/>
            <person name="Alioto T."/>
            <person name="Gomez Garrido J."/>
        </authorList>
    </citation>
    <scope>NUCLEOTIDE SEQUENCE</scope>
</reference>
<accession>A0AA36EZP7</accession>
<protein>
    <recommendedName>
        <fullName evidence="6">Nucleoporin NUP42</fullName>
    </recommendedName>
</protein>
<sequence>MLSLYNHNNSMPLHFLSKLRVCHYYFVKLRLYSVSRICSNDPKKGQRQLNFDNYESREPRGNVFQSNNRQQMQPQQQNKFKWVAPHLSTGSEAAPQMQQQQQQQQSPQEIISTLSREISNWEVGKMWLLSCISFGKSGPSIPGMVDMSPDELRCEAYNALKNEQFQNYVLKVQQMHNDYSAKRQELKNPSAQLKDKLIQFIESNRRQSLAPVSSPSSPAQSSAFGSSNAFGQSLSFVSGASKVFGQQESGSTPFQSQGSAFGGNSSGNMMCNYANVPNQGNNTFGNVSSVFGGVQTAASPLQNTFGNSTALNTVQPIGANSQMSVFGNSAPSLNQNTSFGSVFGNSSLSSNVSASSGAGLFGKPGLAPAPSQQSSVFGQQPVQQSSVFGSAMPSGMTGSVFDQVPSVGSSVFTPQSPPSLESLTIYTPFGDLTPPELEQYQAQKFILGKIPTRPPPKELCF</sequence>
<evidence type="ECO:0000256" key="3">
    <source>
        <dbReference type="SAM" id="MobiDB-lite"/>
    </source>
</evidence>
<comment type="subcellular location">
    <subcellularLocation>
        <location evidence="1">Nucleus</location>
    </subcellularLocation>
</comment>
<evidence type="ECO:0008006" key="6">
    <source>
        <dbReference type="Google" id="ProtNLM"/>
    </source>
</evidence>
<organism evidence="4 5">
    <name type="scientific">Octopus vulgaris</name>
    <name type="common">Common octopus</name>
    <dbReference type="NCBI Taxonomy" id="6645"/>
    <lineage>
        <taxon>Eukaryota</taxon>
        <taxon>Metazoa</taxon>
        <taxon>Spiralia</taxon>
        <taxon>Lophotrochozoa</taxon>
        <taxon>Mollusca</taxon>
        <taxon>Cephalopoda</taxon>
        <taxon>Coleoidea</taxon>
        <taxon>Octopodiformes</taxon>
        <taxon>Octopoda</taxon>
        <taxon>Incirrata</taxon>
        <taxon>Octopodidae</taxon>
        <taxon>Octopus</taxon>
    </lineage>
</organism>
<feature type="compositionally biased region" description="Low complexity" evidence="3">
    <location>
        <begin position="65"/>
        <end position="78"/>
    </location>
</feature>
<evidence type="ECO:0000313" key="4">
    <source>
        <dbReference type="EMBL" id="CAI9719077.1"/>
    </source>
</evidence>